<dbReference type="InterPro" id="IPR053923">
    <property type="entry name" value="RepB_C"/>
</dbReference>
<accession>A0A9D1SKJ7</accession>
<sequence>MGEMIDYIGENYIDSTTALFDYARANNKKDWLDLLKSYHYSFIKLCVFSPSSAKYERTKKAHELKEQGKSNKEIATA</sequence>
<gene>
    <name evidence="2" type="ORF">IAB06_01090</name>
</gene>
<evidence type="ECO:0000313" key="2">
    <source>
        <dbReference type="EMBL" id="HIU63621.1"/>
    </source>
</evidence>
<dbReference type="Pfam" id="PF21861">
    <property type="entry name" value="RepB_C"/>
    <property type="match status" value="1"/>
</dbReference>
<proteinExistence type="predicted"/>
<comment type="caution">
    <text evidence="2">The sequence shown here is derived from an EMBL/GenBank/DDBJ whole genome shotgun (WGS) entry which is preliminary data.</text>
</comment>
<protein>
    <recommendedName>
        <fullName evidence="1">Replication protein RepB C-terminal domain-containing protein</fullName>
    </recommendedName>
</protein>
<dbReference type="AlphaFoldDB" id="A0A9D1SKJ7"/>
<evidence type="ECO:0000313" key="3">
    <source>
        <dbReference type="Proteomes" id="UP000824099"/>
    </source>
</evidence>
<reference evidence="2" key="1">
    <citation type="submission" date="2020-10" db="EMBL/GenBank/DDBJ databases">
        <authorList>
            <person name="Gilroy R."/>
        </authorList>
    </citation>
    <scope>NUCLEOTIDE SEQUENCE</scope>
    <source>
        <strain evidence="2">CHK160-1198</strain>
    </source>
</reference>
<feature type="domain" description="Replication protein RepB C-terminal" evidence="1">
    <location>
        <begin position="2"/>
        <end position="35"/>
    </location>
</feature>
<name>A0A9D1SKJ7_9FIRM</name>
<dbReference type="Proteomes" id="UP000824099">
    <property type="component" value="Unassembled WGS sequence"/>
</dbReference>
<organism evidence="2 3">
    <name type="scientific">Candidatus Avacidaminococcus intestinavium</name>
    <dbReference type="NCBI Taxonomy" id="2840684"/>
    <lineage>
        <taxon>Bacteria</taxon>
        <taxon>Bacillati</taxon>
        <taxon>Bacillota</taxon>
        <taxon>Negativicutes</taxon>
        <taxon>Acidaminococcales</taxon>
        <taxon>Acidaminococcaceae</taxon>
        <taxon>Acidaminococcaceae incertae sedis</taxon>
        <taxon>Candidatus Avacidaminococcus</taxon>
    </lineage>
</organism>
<reference evidence="2" key="2">
    <citation type="journal article" date="2021" name="PeerJ">
        <title>Extensive microbial diversity within the chicken gut microbiome revealed by metagenomics and culture.</title>
        <authorList>
            <person name="Gilroy R."/>
            <person name="Ravi A."/>
            <person name="Getino M."/>
            <person name="Pursley I."/>
            <person name="Horton D.L."/>
            <person name="Alikhan N.F."/>
            <person name="Baker D."/>
            <person name="Gharbi K."/>
            <person name="Hall N."/>
            <person name="Watson M."/>
            <person name="Adriaenssens E.M."/>
            <person name="Foster-Nyarko E."/>
            <person name="Jarju S."/>
            <person name="Secka A."/>
            <person name="Antonio M."/>
            <person name="Oren A."/>
            <person name="Chaudhuri R.R."/>
            <person name="La Ragione R."/>
            <person name="Hildebrand F."/>
            <person name="Pallen M.J."/>
        </authorList>
    </citation>
    <scope>NUCLEOTIDE SEQUENCE</scope>
    <source>
        <strain evidence="2">CHK160-1198</strain>
    </source>
</reference>
<dbReference type="EMBL" id="DVNI01000017">
    <property type="protein sequence ID" value="HIU63621.1"/>
    <property type="molecule type" value="Genomic_DNA"/>
</dbReference>
<evidence type="ECO:0000259" key="1">
    <source>
        <dbReference type="Pfam" id="PF21861"/>
    </source>
</evidence>